<dbReference type="Proteomes" id="UP000807025">
    <property type="component" value="Unassembled WGS sequence"/>
</dbReference>
<feature type="signal peptide" evidence="1">
    <location>
        <begin position="1"/>
        <end position="17"/>
    </location>
</feature>
<protein>
    <submittedName>
        <fullName evidence="2">Uncharacterized protein</fullName>
    </submittedName>
</protein>
<keyword evidence="3" id="KW-1185">Reference proteome</keyword>
<accession>A0A9P6D5T1</accession>
<gene>
    <name evidence="2" type="ORF">BDN71DRAFT_1508170</name>
</gene>
<dbReference type="EMBL" id="MU154580">
    <property type="protein sequence ID" value="KAF9493821.1"/>
    <property type="molecule type" value="Genomic_DNA"/>
</dbReference>
<feature type="chain" id="PRO_5040474685" evidence="1">
    <location>
        <begin position="18"/>
        <end position="111"/>
    </location>
</feature>
<organism evidence="2 3">
    <name type="scientific">Pleurotus eryngii</name>
    <name type="common">Boletus of the steppes</name>
    <dbReference type="NCBI Taxonomy" id="5323"/>
    <lineage>
        <taxon>Eukaryota</taxon>
        <taxon>Fungi</taxon>
        <taxon>Dikarya</taxon>
        <taxon>Basidiomycota</taxon>
        <taxon>Agaricomycotina</taxon>
        <taxon>Agaricomycetes</taxon>
        <taxon>Agaricomycetidae</taxon>
        <taxon>Agaricales</taxon>
        <taxon>Pleurotineae</taxon>
        <taxon>Pleurotaceae</taxon>
        <taxon>Pleurotus</taxon>
    </lineage>
</organism>
<reference evidence="2" key="1">
    <citation type="submission" date="2020-11" db="EMBL/GenBank/DDBJ databases">
        <authorList>
            <consortium name="DOE Joint Genome Institute"/>
            <person name="Ahrendt S."/>
            <person name="Riley R."/>
            <person name="Andreopoulos W."/>
            <person name="Labutti K."/>
            <person name="Pangilinan J."/>
            <person name="Ruiz-Duenas F.J."/>
            <person name="Barrasa J.M."/>
            <person name="Sanchez-Garcia M."/>
            <person name="Camarero S."/>
            <person name="Miyauchi S."/>
            <person name="Serrano A."/>
            <person name="Linde D."/>
            <person name="Babiker R."/>
            <person name="Drula E."/>
            <person name="Ayuso-Fernandez I."/>
            <person name="Pacheco R."/>
            <person name="Padilla G."/>
            <person name="Ferreira P."/>
            <person name="Barriuso J."/>
            <person name="Kellner H."/>
            <person name="Castanera R."/>
            <person name="Alfaro M."/>
            <person name="Ramirez L."/>
            <person name="Pisabarro A.G."/>
            <person name="Kuo A."/>
            <person name="Tritt A."/>
            <person name="Lipzen A."/>
            <person name="He G."/>
            <person name="Yan M."/>
            <person name="Ng V."/>
            <person name="Cullen D."/>
            <person name="Martin F."/>
            <person name="Rosso M.-N."/>
            <person name="Henrissat B."/>
            <person name="Hibbett D."/>
            <person name="Martinez A.T."/>
            <person name="Grigoriev I.V."/>
        </authorList>
    </citation>
    <scope>NUCLEOTIDE SEQUENCE</scope>
    <source>
        <strain evidence="2">ATCC 90797</strain>
    </source>
</reference>
<dbReference type="AlphaFoldDB" id="A0A9P6D5T1"/>
<proteinExistence type="predicted"/>
<evidence type="ECO:0000313" key="3">
    <source>
        <dbReference type="Proteomes" id="UP000807025"/>
    </source>
</evidence>
<evidence type="ECO:0000256" key="1">
    <source>
        <dbReference type="SAM" id="SignalP"/>
    </source>
</evidence>
<keyword evidence="1" id="KW-0732">Signal</keyword>
<sequence length="111" mass="11793">MRAALILLAFAAVFVVANPDADKKKKKAKTPAADAPATDAAPLLHCWNNGGWRSKAKCRILAGDYIAGQVIMKGTYGTRLCVSSPNQIPPSAVSFRNPSTRLCKIRAATPV</sequence>
<comment type="caution">
    <text evidence="2">The sequence shown here is derived from an EMBL/GenBank/DDBJ whole genome shotgun (WGS) entry which is preliminary data.</text>
</comment>
<evidence type="ECO:0000313" key="2">
    <source>
        <dbReference type="EMBL" id="KAF9493821.1"/>
    </source>
</evidence>
<name>A0A9P6D5T1_PLEER</name>